<feature type="transmembrane region" description="Helical" evidence="8">
    <location>
        <begin position="343"/>
        <end position="362"/>
    </location>
</feature>
<feature type="transmembrane region" description="Helical" evidence="8">
    <location>
        <begin position="180"/>
        <end position="198"/>
    </location>
</feature>
<evidence type="ECO:0000256" key="8">
    <source>
        <dbReference type="SAM" id="Phobius"/>
    </source>
</evidence>
<evidence type="ECO:0000256" key="3">
    <source>
        <dbReference type="ARBA" id="ARBA00022475"/>
    </source>
</evidence>
<dbReference type="Pfam" id="PF04143">
    <property type="entry name" value="Sulf_transp"/>
    <property type="match status" value="1"/>
</dbReference>
<dbReference type="AlphaFoldDB" id="A0A3B0YW56"/>
<keyword evidence="5 8" id="KW-0812">Transmembrane</keyword>
<evidence type="ECO:0000256" key="2">
    <source>
        <dbReference type="ARBA" id="ARBA00022448"/>
    </source>
</evidence>
<keyword evidence="3" id="KW-1003">Cell membrane</keyword>
<comment type="subcellular location">
    <subcellularLocation>
        <location evidence="1">Cell inner membrane</location>
        <topology evidence="1">Multi-pass membrane protein</topology>
    </subcellularLocation>
</comment>
<sequence>MGLDPLNQILLYAFIGAFALGAIANKTNFCTMGAVSDWINMGKTGRLWAWFTAIAVAILGVLALEAFAGVSVDKTLPPYRTANFAWLRYLLGGFLFGIGMTLAGGCGNKTMLNIGAGNTKSILVLGVTGYFAYLMTKTDFYGILFHSWISGTAIDLASHDINSQSLDAIGASLTGLDAGMLHNGIGIAIAVTLLVMAFRNKHFLGHANHAISGILIGLIVVAAWYVTGGPLGQEAIEAAEWMDEVPAGVGVQSYTFINPMGESLYYLMNGADKLFLTFGVVAVAGVIIGSLITAVITGKFKFVWFTSLADFVNHFAGATLMGIGGVLAMGCTIGQGISGVSTLSLGSFIALGSIIFGSALTMKIQYYKLMYDDEANFLSASLSSLVDMRLLPEGMRKLDPP</sequence>
<evidence type="ECO:0000256" key="5">
    <source>
        <dbReference type="ARBA" id="ARBA00022692"/>
    </source>
</evidence>
<feature type="transmembrane region" description="Helical" evidence="8">
    <location>
        <begin position="6"/>
        <end position="26"/>
    </location>
</feature>
<dbReference type="GO" id="GO:0005886">
    <property type="term" value="C:plasma membrane"/>
    <property type="evidence" value="ECO:0007669"/>
    <property type="project" value="UniProtKB-SubCell"/>
</dbReference>
<feature type="transmembrane region" description="Helical" evidence="8">
    <location>
        <begin position="87"/>
        <end position="107"/>
    </location>
</feature>
<reference evidence="9" key="1">
    <citation type="submission" date="2018-06" db="EMBL/GenBank/DDBJ databases">
        <authorList>
            <person name="Zhirakovskaya E."/>
        </authorList>
    </citation>
    <scope>NUCLEOTIDE SEQUENCE</scope>
</reference>
<evidence type="ECO:0000256" key="6">
    <source>
        <dbReference type="ARBA" id="ARBA00022989"/>
    </source>
</evidence>
<evidence type="ECO:0000256" key="4">
    <source>
        <dbReference type="ARBA" id="ARBA00022519"/>
    </source>
</evidence>
<organism evidence="9">
    <name type="scientific">hydrothermal vent metagenome</name>
    <dbReference type="NCBI Taxonomy" id="652676"/>
    <lineage>
        <taxon>unclassified sequences</taxon>
        <taxon>metagenomes</taxon>
        <taxon>ecological metagenomes</taxon>
    </lineage>
</organism>
<keyword evidence="6 8" id="KW-1133">Transmembrane helix</keyword>
<feature type="transmembrane region" description="Helical" evidence="8">
    <location>
        <begin position="47"/>
        <end position="67"/>
    </location>
</feature>
<keyword evidence="7 8" id="KW-0472">Membrane</keyword>
<feature type="transmembrane region" description="Helical" evidence="8">
    <location>
        <begin position="210"/>
        <end position="227"/>
    </location>
</feature>
<feature type="transmembrane region" description="Helical" evidence="8">
    <location>
        <begin position="315"/>
        <end position="337"/>
    </location>
</feature>
<accession>A0A3B0YW56</accession>
<evidence type="ECO:0000256" key="1">
    <source>
        <dbReference type="ARBA" id="ARBA00004429"/>
    </source>
</evidence>
<dbReference type="PANTHER" id="PTHR30574:SF1">
    <property type="entry name" value="SULPHUR TRANSPORT DOMAIN-CONTAINING PROTEIN"/>
    <property type="match status" value="1"/>
</dbReference>
<dbReference type="EMBL" id="UOFN01000096">
    <property type="protein sequence ID" value="VAW78489.1"/>
    <property type="molecule type" value="Genomic_DNA"/>
</dbReference>
<protein>
    <submittedName>
        <fullName evidence="9">Uncharacterized protein</fullName>
    </submittedName>
</protein>
<keyword evidence="2" id="KW-0813">Transport</keyword>
<dbReference type="InterPro" id="IPR007272">
    <property type="entry name" value="Sulf_transp_TsuA/YedE"/>
</dbReference>
<proteinExistence type="predicted"/>
<keyword evidence="4" id="KW-0997">Cell inner membrane</keyword>
<dbReference type="PANTHER" id="PTHR30574">
    <property type="entry name" value="INNER MEMBRANE PROTEIN YEDE"/>
    <property type="match status" value="1"/>
</dbReference>
<feature type="transmembrane region" description="Helical" evidence="8">
    <location>
        <begin position="274"/>
        <end position="295"/>
    </location>
</feature>
<gene>
    <name evidence="9" type="ORF">MNBD_GAMMA15-575</name>
</gene>
<name>A0A3B0YW56_9ZZZZ</name>
<evidence type="ECO:0000256" key="7">
    <source>
        <dbReference type="ARBA" id="ARBA00023136"/>
    </source>
</evidence>
<evidence type="ECO:0000313" key="9">
    <source>
        <dbReference type="EMBL" id="VAW78489.1"/>
    </source>
</evidence>
<feature type="transmembrane region" description="Helical" evidence="8">
    <location>
        <begin position="119"/>
        <end position="136"/>
    </location>
</feature>